<proteinExistence type="predicted"/>
<dbReference type="EMBL" id="JAHRIP010086261">
    <property type="protein sequence ID" value="MEQ2315215.1"/>
    <property type="molecule type" value="Genomic_DNA"/>
</dbReference>
<protein>
    <recommendedName>
        <fullName evidence="3">Secreted protein</fullName>
    </recommendedName>
</protein>
<dbReference type="Proteomes" id="UP001469553">
    <property type="component" value="Unassembled WGS sequence"/>
</dbReference>
<dbReference type="InterPro" id="IPR043502">
    <property type="entry name" value="DNA/RNA_pol_sf"/>
</dbReference>
<dbReference type="SUPFAM" id="SSF56672">
    <property type="entry name" value="DNA/RNA polymerases"/>
    <property type="match status" value="1"/>
</dbReference>
<comment type="caution">
    <text evidence="1">The sequence shown here is derived from an EMBL/GenBank/DDBJ whole genome shotgun (WGS) entry which is preliminary data.</text>
</comment>
<reference evidence="1 2" key="1">
    <citation type="submission" date="2021-06" db="EMBL/GenBank/DDBJ databases">
        <authorList>
            <person name="Palmer J.M."/>
        </authorList>
    </citation>
    <scope>NUCLEOTIDE SEQUENCE [LARGE SCALE GENOMIC DNA]</scope>
    <source>
        <strain evidence="1 2">AS_MEX2019</strain>
        <tissue evidence="1">Muscle</tissue>
    </source>
</reference>
<name>A0ABV1ABN8_9TELE</name>
<evidence type="ECO:0000313" key="2">
    <source>
        <dbReference type="Proteomes" id="UP001469553"/>
    </source>
</evidence>
<evidence type="ECO:0008006" key="3">
    <source>
        <dbReference type="Google" id="ProtNLM"/>
    </source>
</evidence>
<evidence type="ECO:0000313" key="1">
    <source>
        <dbReference type="EMBL" id="MEQ2315215.1"/>
    </source>
</evidence>
<organism evidence="1 2">
    <name type="scientific">Ameca splendens</name>
    <dbReference type="NCBI Taxonomy" id="208324"/>
    <lineage>
        <taxon>Eukaryota</taxon>
        <taxon>Metazoa</taxon>
        <taxon>Chordata</taxon>
        <taxon>Craniata</taxon>
        <taxon>Vertebrata</taxon>
        <taxon>Euteleostomi</taxon>
        <taxon>Actinopterygii</taxon>
        <taxon>Neopterygii</taxon>
        <taxon>Teleostei</taxon>
        <taxon>Neoteleostei</taxon>
        <taxon>Acanthomorphata</taxon>
        <taxon>Ovalentaria</taxon>
        <taxon>Atherinomorphae</taxon>
        <taxon>Cyprinodontiformes</taxon>
        <taxon>Goodeidae</taxon>
        <taxon>Ameca</taxon>
    </lineage>
</organism>
<keyword evidence="2" id="KW-1185">Reference proteome</keyword>
<gene>
    <name evidence="1" type="ORF">AMECASPLE_019815</name>
</gene>
<sequence>MHALNAGPCSAAGVACAIILNRALQENTEGSSCGSGGTLWFRCAGGLGIRQWLAGLHSPPVAARAAGGSLRGLFHGRHFQFRVLPFGLSLSPRVFTRFVAAALSSLQA</sequence>
<accession>A0ABV1ABN8</accession>